<dbReference type="GO" id="GO:0008483">
    <property type="term" value="F:transaminase activity"/>
    <property type="evidence" value="ECO:0007669"/>
    <property type="project" value="UniProtKB-KW"/>
</dbReference>
<dbReference type="SUPFAM" id="SSF53383">
    <property type="entry name" value="PLP-dependent transferases"/>
    <property type="match status" value="1"/>
</dbReference>
<evidence type="ECO:0000256" key="2">
    <source>
        <dbReference type="ARBA" id="ARBA00022898"/>
    </source>
</evidence>
<dbReference type="PANTHER" id="PTHR43713:SF3">
    <property type="entry name" value="GLUTAMATE-1-SEMIALDEHYDE 2,1-AMINOMUTASE 1, CHLOROPLASTIC-RELATED"/>
    <property type="match status" value="1"/>
</dbReference>
<comment type="caution">
    <text evidence="4">The sequence shown here is derived from an EMBL/GenBank/DDBJ whole genome shotgun (WGS) entry which is preliminary data.</text>
</comment>
<evidence type="ECO:0000256" key="3">
    <source>
        <dbReference type="RuleBase" id="RU003560"/>
    </source>
</evidence>
<dbReference type="Pfam" id="PF00202">
    <property type="entry name" value="Aminotran_3"/>
    <property type="match status" value="1"/>
</dbReference>
<reference evidence="4 5" key="1">
    <citation type="submission" date="2019-09" db="EMBL/GenBank/DDBJ databases">
        <title>Taxonomy of Antarctic Massilia spp.: description of Massilia rubra sp. nov., Massilia aquatica sp. nov., Massilia mucilaginosa sp. nov., Massilia frigida sp. nov. isolated from streams, lakes and regoliths.</title>
        <authorList>
            <person name="Holochova P."/>
            <person name="Sedlacek I."/>
            <person name="Kralova S."/>
            <person name="Maslanova I."/>
            <person name="Busse H.-J."/>
            <person name="Stankova E."/>
            <person name="Vrbovska V."/>
            <person name="Kovarovic V."/>
            <person name="Bartak M."/>
            <person name="Svec P."/>
            <person name="Pantucek R."/>
        </authorList>
    </citation>
    <scope>NUCLEOTIDE SEQUENCE [LARGE SCALE GENOMIC DNA]</scope>
    <source>
        <strain evidence="4 5">CCM 8692</strain>
    </source>
</reference>
<dbReference type="InterPro" id="IPR015424">
    <property type="entry name" value="PyrdxlP-dep_Trfase"/>
</dbReference>
<dbReference type="Proteomes" id="UP000785613">
    <property type="component" value="Unassembled WGS sequence"/>
</dbReference>
<evidence type="ECO:0000256" key="1">
    <source>
        <dbReference type="ARBA" id="ARBA00001933"/>
    </source>
</evidence>
<gene>
    <name evidence="4" type="ORF">F0185_24795</name>
</gene>
<dbReference type="EMBL" id="VUYU01000021">
    <property type="protein sequence ID" value="NHZ36788.1"/>
    <property type="molecule type" value="Genomic_DNA"/>
</dbReference>
<name>A0ABX0LQC6_9BURK</name>
<dbReference type="Gene3D" id="3.40.640.10">
    <property type="entry name" value="Type I PLP-dependent aspartate aminotransferase-like (Major domain)"/>
    <property type="match status" value="1"/>
</dbReference>
<accession>A0ABX0LQC6</accession>
<comment type="cofactor">
    <cofactor evidence="1">
        <name>pyridoxal 5'-phosphate</name>
        <dbReference type="ChEBI" id="CHEBI:597326"/>
    </cofactor>
</comment>
<keyword evidence="4" id="KW-0808">Transferase</keyword>
<dbReference type="InterPro" id="IPR015422">
    <property type="entry name" value="PyrdxlP-dep_Trfase_small"/>
</dbReference>
<dbReference type="InterPro" id="IPR049704">
    <property type="entry name" value="Aminotrans_3_PPA_site"/>
</dbReference>
<keyword evidence="4" id="KW-0032">Aminotransferase</keyword>
<evidence type="ECO:0000313" key="4">
    <source>
        <dbReference type="EMBL" id="NHZ36788.1"/>
    </source>
</evidence>
<dbReference type="RefSeq" id="WP_167229055.1">
    <property type="nucleotide sequence ID" value="NZ_VUYU01000021.1"/>
</dbReference>
<sequence length="459" mass="49649">MTFNTARSKSYNDRLKQVVPGGAHYSFRMPWESKQIHFVGGHGARLRDMDGNEYLDFFSKFGANILGHNDRRYNARLADILNGAAAVNLGANEAEAAEMICAFVPSAEMVRFSLSGTDAVLNALRLARAYTGKSRFIRFFTHYHGNADSLLGGRVGNLDYPLAESFDRDITDTDGKASGATQEAFLLPWNDLPTLERVLSAYGDQIAAVLTEPICINGGGVAPQAGYLEGMRRLCDAHGIVLVFDEVITGFRVGLGGAQALVDVMPDLTTLGKAMAGGALPVSAIAGRREIMNLYTARKVVHGGTFNGYALGMAAVRATLDILSEDNGDCYTHLATHMRKIHHIFVHVAAQYGLTFEIQGLDAAGVFHFRPRAELGASSAMIAQYAVKLTSEAMAECGILVSNMNRLYGSIAVDDSDIALFEERIDEVFKIVAPFVEKMQENKPATTRPSAPVATRGAL</sequence>
<comment type="similarity">
    <text evidence="3">Belongs to the class-III pyridoxal-phosphate-dependent aminotransferase family.</text>
</comment>
<protein>
    <submittedName>
        <fullName evidence="4">Aminotransferase class III-fold pyridoxal phosphate-dependent enzyme</fullName>
    </submittedName>
</protein>
<keyword evidence="2 3" id="KW-0663">Pyridoxal phosphate</keyword>
<organism evidence="4 5">
    <name type="scientific">Massilia rubra</name>
    <dbReference type="NCBI Taxonomy" id="2607910"/>
    <lineage>
        <taxon>Bacteria</taxon>
        <taxon>Pseudomonadati</taxon>
        <taxon>Pseudomonadota</taxon>
        <taxon>Betaproteobacteria</taxon>
        <taxon>Burkholderiales</taxon>
        <taxon>Oxalobacteraceae</taxon>
        <taxon>Telluria group</taxon>
        <taxon>Massilia</taxon>
    </lineage>
</organism>
<proteinExistence type="inferred from homology"/>
<dbReference type="CDD" id="cd00610">
    <property type="entry name" value="OAT_like"/>
    <property type="match status" value="1"/>
</dbReference>
<dbReference type="Gene3D" id="3.90.1150.10">
    <property type="entry name" value="Aspartate Aminotransferase, domain 1"/>
    <property type="match status" value="1"/>
</dbReference>
<dbReference type="InterPro" id="IPR005814">
    <property type="entry name" value="Aminotrans_3"/>
</dbReference>
<keyword evidence="5" id="KW-1185">Reference proteome</keyword>
<dbReference type="PANTHER" id="PTHR43713">
    <property type="entry name" value="GLUTAMATE-1-SEMIALDEHYDE 2,1-AMINOMUTASE"/>
    <property type="match status" value="1"/>
</dbReference>
<evidence type="ECO:0000313" key="5">
    <source>
        <dbReference type="Proteomes" id="UP000785613"/>
    </source>
</evidence>
<dbReference type="InterPro" id="IPR015421">
    <property type="entry name" value="PyrdxlP-dep_Trfase_major"/>
</dbReference>
<dbReference type="PROSITE" id="PS00600">
    <property type="entry name" value="AA_TRANSFER_CLASS_3"/>
    <property type="match status" value="1"/>
</dbReference>